<name>A0A6J5SXG0_9CAUD</name>
<evidence type="ECO:0000313" key="4">
    <source>
        <dbReference type="EMBL" id="CAB4220272.1"/>
    </source>
</evidence>
<dbReference type="EMBL" id="LR797212">
    <property type="protein sequence ID" value="CAB4194217.1"/>
    <property type="molecule type" value="Genomic_DNA"/>
</dbReference>
<dbReference type="EMBL" id="LR797489">
    <property type="protein sequence ID" value="CAB4220272.1"/>
    <property type="molecule type" value="Genomic_DNA"/>
</dbReference>
<dbReference type="EMBL" id="LR796911">
    <property type="protein sequence ID" value="CAB4173839.1"/>
    <property type="molecule type" value="Genomic_DNA"/>
</dbReference>
<organism evidence="4">
    <name type="scientific">uncultured Caudovirales phage</name>
    <dbReference type="NCBI Taxonomy" id="2100421"/>
    <lineage>
        <taxon>Viruses</taxon>
        <taxon>Duplodnaviria</taxon>
        <taxon>Heunggongvirae</taxon>
        <taxon>Uroviricota</taxon>
        <taxon>Caudoviricetes</taxon>
        <taxon>Peduoviridae</taxon>
        <taxon>Maltschvirus</taxon>
        <taxon>Maltschvirus maltsch</taxon>
    </lineage>
</organism>
<sequence>MSMTPSNVRDGLKTRLATITGLRTYDIVPDGIAPPAAVVGLLSLDFDMSMQRYLDHGDIEILVIVGRMSERAAQDKLDAYLSGSGASSIKAAIEGDTTLGGSVQTCRVLSASPTTITVSGAEMLCYRYQIEVIG</sequence>
<reference evidence="4" key="1">
    <citation type="submission" date="2020-05" db="EMBL/GenBank/DDBJ databases">
        <authorList>
            <person name="Chiriac C."/>
            <person name="Salcher M."/>
            <person name="Ghai R."/>
            <person name="Kavagutti S V."/>
        </authorList>
    </citation>
    <scope>NUCLEOTIDE SEQUENCE</scope>
</reference>
<evidence type="ECO:0000313" key="5">
    <source>
        <dbReference type="EMBL" id="CAB5231028.1"/>
    </source>
</evidence>
<proteinExistence type="predicted"/>
<evidence type="ECO:0000313" key="1">
    <source>
        <dbReference type="EMBL" id="CAB4173839.1"/>
    </source>
</evidence>
<protein>
    <recommendedName>
        <fullName evidence="6">Tail completion protein</fullName>
    </recommendedName>
</protein>
<dbReference type="EMBL" id="LR798429">
    <property type="protein sequence ID" value="CAB5231028.1"/>
    <property type="molecule type" value="Genomic_DNA"/>
</dbReference>
<gene>
    <name evidence="2" type="ORF">UFOVP1134_18</name>
    <name evidence="3" type="ORF">UFOVP1251_16</name>
    <name evidence="5" type="ORF">UFOVP1585_16</name>
    <name evidence="4" type="ORF">UFOVP1637_20</name>
    <name evidence="1" type="ORF">UFOVP971_16</name>
</gene>
<evidence type="ECO:0000313" key="3">
    <source>
        <dbReference type="EMBL" id="CAB4194217.1"/>
    </source>
</evidence>
<dbReference type="EMBL" id="LR797085">
    <property type="protein sequence ID" value="CAB4186121.1"/>
    <property type="molecule type" value="Genomic_DNA"/>
</dbReference>
<evidence type="ECO:0000313" key="2">
    <source>
        <dbReference type="EMBL" id="CAB4186121.1"/>
    </source>
</evidence>
<accession>A0A6J5SXG0</accession>
<evidence type="ECO:0008006" key="6">
    <source>
        <dbReference type="Google" id="ProtNLM"/>
    </source>
</evidence>